<comment type="subcellular location">
    <subcellularLocation>
        <location evidence="1">Membrane</location>
        <topology evidence="1">Multi-pass membrane protein</topology>
    </subcellularLocation>
</comment>
<dbReference type="GO" id="GO:0016020">
    <property type="term" value="C:membrane"/>
    <property type="evidence" value="ECO:0007669"/>
    <property type="project" value="UniProtKB-SubCell"/>
</dbReference>
<dbReference type="PANTHER" id="PTHR37306:SF1">
    <property type="entry name" value="COLICIN V PRODUCTION PROTEIN"/>
    <property type="match status" value="1"/>
</dbReference>
<keyword evidence="4 5" id="KW-0472">Membrane</keyword>
<sequence>MGLFDIVLLIIIAGFAMFGIWFGFIHTLGSLLGTAVGAFVATRYYMWLATWIINIIGWSEHTATVIAFAVVFLVANRIIGFLFWLVDRFFKPLTNLPFLASINRFLGLLLGVFEGMITLGLVFFVIQANPVNDKFMTWVDESVVVPYTLGAANVLMPLIPDALKEAQAQAQKIIDSLPQQ</sequence>
<protein>
    <recommendedName>
        <fullName evidence="8">Colicin V production protein</fullName>
    </recommendedName>
</protein>
<dbReference type="Proteomes" id="UP000231456">
    <property type="component" value="Unassembled WGS sequence"/>
</dbReference>
<evidence type="ECO:0000256" key="5">
    <source>
        <dbReference type="SAM" id="Phobius"/>
    </source>
</evidence>
<evidence type="ECO:0000256" key="3">
    <source>
        <dbReference type="ARBA" id="ARBA00022989"/>
    </source>
</evidence>
<keyword evidence="3 5" id="KW-1133">Transmembrane helix</keyword>
<evidence type="ECO:0008006" key="8">
    <source>
        <dbReference type="Google" id="ProtNLM"/>
    </source>
</evidence>
<keyword evidence="2 5" id="KW-0812">Transmembrane</keyword>
<evidence type="ECO:0000256" key="1">
    <source>
        <dbReference type="ARBA" id="ARBA00004141"/>
    </source>
</evidence>
<dbReference type="InterPro" id="IPR003825">
    <property type="entry name" value="Colicin-V_CvpA"/>
</dbReference>
<evidence type="ECO:0000256" key="4">
    <source>
        <dbReference type="ARBA" id="ARBA00023136"/>
    </source>
</evidence>
<organism evidence="6 7">
    <name type="scientific">Candidatus Magasanikbacteria bacterium CG_4_9_14_0_2_um_filter_42_11</name>
    <dbReference type="NCBI Taxonomy" id="1974643"/>
    <lineage>
        <taxon>Bacteria</taxon>
        <taxon>Candidatus Magasanikiibacteriota</taxon>
    </lineage>
</organism>
<dbReference type="PANTHER" id="PTHR37306">
    <property type="entry name" value="COLICIN V PRODUCTION PROTEIN"/>
    <property type="match status" value="1"/>
</dbReference>
<dbReference type="GO" id="GO:0009403">
    <property type="term" value="P:toxin biosynthetic process"/>
    <property type="evidence" value="ECO:0007669"/>
    <property type="project" value="InterPro"/>
</dbReference>
<name>A0A2M8F9G5_9BACT</name>
<gene>
    <name evidence="6" type="ORF">CO030_03380</name>
</gene>
<feature type="transmembrane region" description="Helical" evidence="5">
    <location>
        <begin position="31"/>
        <end position="53"/>
    </location>
</feature>
<proteinExistence type="predicted"/>
<feature type="transmembrane region" description="Helical" evidence="5">
    <location>
        <begin position="7"/>
        <end position="25"/>
    </location>
</feature>
<accession>A0A2M8F9G5</accession>
<dbReference type="EMBL" id="PFRH01000108">
    <property type="protein sequence ID" value="PJC52346.1"/>
    <property type="molecule type" value="Genomic_DNA"/>
</dbReference>
<reference evidence="7" key="1">
    <citation type="submission" date="2017-09" db="EMBL/GenBank/DDBJ databases">
        <title>Depth-based differentiation of microbial function through sediment-hosted aquifers and enrichment of novel symbionts in the deep terrestrial subsurface.</title>
        <authorList>
            <person name="Probst A.J."/>
            <person name="Ladd B."/>
            <person name="Jarett J.K."/>
            <person name="Geller-Mcgrath D.E."/>
            <person name="Sieber C.M.K."/>
            <person name="Emerson J.B."/>
            <person name="Anantharaman K."/>
            <person name="Thomas B.C."/>
            <person name="Malmstrom R."/>
            <person name="Stieglmeier M."/>
            <person name="Klingl A."/>
            <person name="Woyke T."/>
            <person name="Ryan C.M."/>
            <person name="Banfield J.F."/>
        </authorList>
    </citation>
    <scope>NUCLEOTIDE SEQUENCE [LARGE SCALE GENOMIC DNA]</scope>
</reference>
<evidence type="ECO:0000313" key="6">
    <source>
        <dbReference type="EMBL" id="PJC52346.1"/>
    </source>
</evidence>
<feature type="transmembrane region" description="Helical" evidence="5">
    <location>
        <begin position="105"/>
        <end position="126"/>
    </location>
</feature>
<dbReference type="Pfam" id="PF02674">
    <property type="entry name" value="Colicin_V"/>
    <property type="match status" value="1"/>
</dbReference>
<evidence type="ECO:0000256" key="2">
    <source>
        <dbReference type="ARBA" id="ARBA00022692"/>
    </source>
</evidence>
<dbReference type="AlphaFoldDB" id="A0A2M8F9G5"/>
<evidence type="ECO:0000313" key="7">
    <source>
        <dbReference type="Proteomes" id="UP000231456"/>
    </source>
</evidence>
<feature type="transmembrane region" description="Helical" evidence="5">
    <location>
        <begin position="65"/>
        <end position="85"/>
    </location>
</feature>
<comment type="caution">
    <text evidence="6">The sequence shown here is derived from an EMBL/GenBank/DDBJ whole genome shotgun (WGS) entry which is preliminary data.</text>
</comment>